<name>A0A699XA73_TANCI</name>
<gene>
    <name evidence="2" type="ORF">Tci_928744</name>
</gene>
<dbReference type="EMBL" id="BKCJ011833198">
    <property type="protein sequence ID" value="GFD56775.1"/>
    <property type="molecule type" value="Genomic_DNA"/>
</dbReference>
<feature type="non-terminal residue" evidence="2">
    <location>
        <position position="72"/>
    </location>
</feature>
<feature type="non-terminal residue" evidence="2">
    <location>
        <position position="1"/>
    </location>
</feature>
<sequence length="72" mass="7035">AHAPHVGQARGVGAAAHGVAAQVLWHHHFGKGGRGHRHHAAERPVAVAGGAAGPAVGGENAEGIPAPIGKAR</sequence>
<protein>
    <submittedName>
        <fullName evidence="2">Uncharacterized protein</fullName>
    </submittedName>
</protein>
<evidence type="ECO:0000256" key="1">
    <source>
        <dbReference type="SAM" id="MobiDB-lite"/>
    </source>
</evidence>
<comment type="caution">
    <text evidence="2">The sequence shown here is derived from an EMBL/GenBank/DDBJ whole genome shotgun (WGS) entry which is preliminary data.</text>
</comment>
<dbReference type="AlphaFoldDB" id="A0A699XA73"/>
<feature type="region of interest" description="Disordered" evidence="1">
    <location>
        <begin position="29"/>
        <end position="72"/>
    </location>
</feature>
<proteinExistence type="predicted"/>
<feature type="compositionally biased region" description="Basic residues" evidence="1">
    <location>
        <begin position="29"/>
        <end position="40"/>
    </location>
</feature>
<evidence type="ECO:0000313" key="2">
    <source>
        <dbReference type="EMBL" id="GFD56775.1"/>
    </source>
</evidence>
<organism evidence="2">
    <name type="scientific">Tanacetum cinerariifolium</name>
    <name type="common">Dalmatian daisy</name>
    <name type="synonym">Chrysanthemum cinerariifolium</name>
    <dbReference type="NCBI Taxonomy" id="118510"/>
    <lineage>
        <taxon>Eukaryota</taxon>
        <taxon>Viridiplantae</taxon>
        <taxon>Streptophyta</taxon>
        <taxon>Embryophyta</taxon>
        <taxon>Tracheophyta</taxon>
        <taxon>Spermatophyta</taxon>
        <taxon>Magnoliopsida</taxon>
        <taxon>eudicotyledons</taxon>
        <taxon>Gunneridae</taxon>
        <taxon>Pentapetalae</taxon>
        <taxon>asterids</taxon>
        <taxon>campanulids</taxon>
        <taxon>Asterales</taxon>
        <taxon>Asteraceae</taxon>
        <taxon>Asteroideae</taxon>
        <taxon>Anthemideae</taxon>
        <taxon>Anthemidinae</taxon>
        <taxon>Tanacetum</taxon>
    </lineage>
</organism>
<accession>A0A699XA73</accession>
<reference evidence="2" key="1">
    <citation type="journal article" date="2019" name="Sci. Rep.">
        <title>Draft genome of Tanacetum cinerariifolium, the natural source of mosquito coil.</title>
        <authorList>
            <person name="Yamashiro T."/>
            <person name="Shiraishi A."/>
            <person name="Satake H."/>
            <person name="Nakayama K."/>
        </authorList>
    </citation>
    <scope>NUCLEOTIDE SEQUENCE</scope>
</reference>